<dbReference type="EMBL" id="KQ085994">
    <property type="protein sequence ID" value="KLO11710.1"/>
    <property type="molecule type" value="Genomic_DNA"/>
</dbReference>
<evidence type="ECO:0000313" key="4">
    <source>
        <dbReference type="Proteomes" id="UP000053477"/>
    </source>
</evidence>
<gene>
    <name evidence="3" type="ORF">SCHPADRAFT_876503</name>
</gene>
<dbReference type="Pfam" id="PF02469">
    <property type="entry name" value="Fasciclin"/>
    <property type="match status" value="1"/>
</dbReference>
<evidence type="ECO:0000313" key="3">
    <source>
        <dbReference type="EMBL" id="KLO11710.1"/>
    </source>
</evidence>
<dbReference type="PANTHER" id="PTHR28156">
    <property type="entry name" value="FAS1 DOMAIN-CONTAINING PROTEIN YDR262W"/>
    <property type="match status" value="1"/>
</dbReference>
<name>A0A0H2RIB3_9AGAM</name>
<dbReference type="InParanoid" id="A0A0H2RIB3"/>
<dbReference type="Gene3D" id="2.30.180.10">
    <property type="entry name" value="FAS1 domain"/>
    <property type="match status" value="1"/>
</dbReference>
<dbReference type="STRING" id="27342.A0A0H2RIB3"/>
<evidence type="ECO:0000259" key="2">
    <source>
        <dbReference type="PROSITE" id="PS50213"/>
    </source>
</evidence>
<evidence type="ECO:0000256" key="1">
    <source>
        <dbReference type="ARBA" id="ARBA00022729"/>
    </source>
</evidence>
<dbReference type="InterPro" id="IPR000782">
    <property type="entry name" value="FAS1_domain"/>
</dbReference>
<keyword evidence="1" id="KW-0732">Signal</keyword>
<dbReference type="PANTHER" id="PTHR28156:SF1">
    <property type="entry name" value="FAS1 DOMAIN-CONTAINING PROTEIN YDR262W"/>
    <property type="match status" value="1"/>
</dbReference>
<dbReference type="AlphaFoldDB" id="A0A0H2RIB3"/>
<dbReference type="Proteomes" id="UP000053477">
    <property type="component" value="Unassembled WGS sequence"/>
</dbReference>
<dbReference type="SUPFAM" id="SSF82153">
    <property type="entry name" value="FAS1 domain"/>
    <property type="match status" value="1"/>
</dbReference>
<dbReference type="InterPro" id="IPR040200">
    <property type="entry name" value="Mug57-like"/>
</dbReference>
<accession>A0A0H2RIB3</accession>
<organism evidence="3 4">
    <name type="scientific">Schizopora paradoxa</name>
    <dbReference type="NCBI Taxonomy" id="27342"/>
    <lineage>
        <taxon>Eukaryota</taxon>
        <taxon>Fungi</taxon>
        <taxon>Dikarya</taxon>
        <taxon>Basidiomycota</taxon>
        <taxon>Agaricomycotina</taxon>
        <taxon>Agaricomycetes</taxon>
        <taxon>Hymenochaetales</taxon>
        <taxon>Schizoporaceae</taxon>
        <taxon>Schizopora</taxon>
    </lineage>
</organism>
<feature type="domain" description="FAS1" evidence="2">
    <location>
        <begin position="14"/>
        <end position="171"/>
    </location>
</feature>
<keyword evidence="4" id="KW-1185">Reference proteome</keyword>
<protein>
    <recommendedName>
        <fullName evidence="2">FAS1 domain-containing protein</fullName>
    </recommendedName>
</protein>
<dbReference type="InterPro" id="IPR036378">
    <property type="entry name" value="FAS1_dom_sf"/>
</dbReference>
<reference evidence="3 4" key="1">
    <citation type="submission" date="2015-04" db="EMBL/GenBank/DDBJ databases">
        <title>Complete genome sequence of Schizopora paradoxa KUC8140, a cosmopolitan wood degrader in East Asia.</title>
        <authorList>
            <consortium name="DOE Joint Genome Institute"/>
            <person name="Min B."/>
            <person name="Park H."/>
            <person name="Jang Y."/>
            <person name="Kim J.-J."/>
            <person name="Kim K.H."/>
            <person name="Pangilinan J."/>
            <person name="Lipzen A."/>
            <person name="Riley R."/>
            <person name="Grigoriev I.V."/>
            <person name="Spatafora J.W."/>
            <person name="Choi I.-G."/>
        </authorList>
    </citation>
    <scope>NUCLEOTIDE SEQUENCE [LARGE SCALE GENOMIC DNA]</scope>
    <source>
        <strain evidence="3 4">KUC8140</strain>
    </source>
</reference>
<sequence length="173" mass="19021">MPVDDSFPTTSHSGPLLSDMMTIESSVSIFYSYARETRFSRLLEGEDSRLTILAPTNKAVMALARKPHQGPESVEEGITITEEEFERNSRDNVEKWIGAHIIPQYPIKLLPSSQFETMLMGCVVTLSAKDSGVSFEENDSSWSNVLINGNISIAKKISAGNGDLYIIDGAIYG</sequence>
<dbReference type="PROSITE" id="PS50213">
    <property type="entry name" value="FAS1"/>
    <property type="match status" value="1"/>
</dbReference>
<dbReference type="OrthoDB" id="5551751at2759"/>
<proteinExistence type="predicted"/>